<dbReference type="InterPro" id="IPR028064">
    <property type="entry name" value="TMEM154"/>
</dbReference>
<accession>A0A8C9L1G8</accession>
<evidence type="ECO:0000256" key="2">
    <source>
        <dbReference type="SAM" id="Phobius"/>
    </source>
</evidence>
<evidence type="ECO:0000313" key="4">
    <source>
        <dbReference type="Proteomes" id="UP000694428"/>
    </source>
</evidence>
<reference evidence="3" key="1">
    <citation type="submission" date="2025-08" db="UniProtKB">
        <authorList>
            <consortium name="Ensembl"/>
        </authorList>
    </citation>
    <scope>IDENTIFICATION</scope>
</reference>
<dbReference type="Pfam" id="PF15102">
    <property type="entry name" value="TMEM154"/>
    <property type="match status" value="1"/>
</dbReference>
<dbReference type="InterPro" id="IPR053087">
    <property type="entry name" value="TMEM154-like"/>
</dbReference>
<feature type="region of interest" description="Disordered" evidence="1">
    <location>
        <begin position="97"/>
        <end position="144"/>
    </location>
</feature>
<keyword evidence="2" id="KW-1133">Transmembrane helix</keyword>
<reference evidence="3" key="2">
    <citation type="submission" date="2025-09" db="UniProtKB">
        <authorList>
            <consortium name="Ensembl"/>
        </authorList>
    </citation>
    <scope>IDENTIFICATION</scope>
</reference>
<keyword evidence="2" id="KW-0472">Membrane</keyword>
<proteinExistence type="predicted"/>
<keyword evidence="4" id="KW-1185">Reference proteome</keyword>
<feature type="compositionally biased region" description="Polar residues" evidence="1">
    <location>
        <begin position="220"/>
        <end position="237"/>
    </location>
</feature>
<evidence type="ECO:0008006" key="5">
    <source>
        <dbReference type="Google" id="ProtNLM"/>
    </source>
</evidence>
<feature type="region of interest" description="Disordered" evidence="1">
    <location>
        <begin position="163"/>
        <end position="237"/>
    </location>
</feature>
<keyword evidence="2" id="KW-0812">Transmembrane</keyword>
<feature type="compositionally biased region" description="Low complexity" evidence="1">
    <location>
        <begin position="195"/>
        <end position="204"/>
    </location>
</feature>
<name>A0A8C9L1G8_PAVCR</name>
<dbReference type="PANTHER" id="PTHR36526">
    <property type="entry name" value="TRANSMEMBRANE PROTEIN 154"/>
    <property type="match status" value="1"/>
</dbReference>
<dbReference type="AlphaFoldDB" id="A0A8C9L1G8"/>
<feature type="transmembrane region" description="Helical" evidence="2">
    <location>
        <begin position="244"/>
        <end position="267"/>
    </location>
</feature>
<evidence type="ECO:0000313" key="3">
    <source>
        <dbReference type="Ensembl" id="ENSPSTP00000000249.1"/>
    </source>
</evidence>
<feature type="compositionally biased region" description="Polar residues" evidence="1">
    <location>
        <begin position="102"/>
        <end position="115"/>
    </location>
</feature>
<dbReference type="Ensembl" id="ENSPSTT00000000263.1">
    <property type="protein sequence ID" value="ENSPSTP00000000249.1"/>
    <property type="gene ID" value="ENSPSTG00000000223.1"/>
</dbReference>
<organism evidence="3 4">
    <name type="scientific">Pavo cristatus</name>
    <name type="common">Indian peafowl</name>
    <name type="synonym">Blue peafowl</name>
    <dbReference type="NCBI Taxonomy" id="9049"/>
    <lineage>
        <taxon>Eukaryota</taxon>
        <taxon>Metazoa</taxon>
        <taxon>Chordata</taxon>
        <taxon>Craniata</taxon>
        <taxon>Vertebrata</taxon>
        <taxon>Euteleostomi</taxon>
        <taxon>Archelosauria</taxon>
        <taxon>Archosauria</taxon>
        <taxon>Dinosauria</taxon>
        <taxon>Saurischia</taxon>
        <taxon>Theropoda</taxon>
        <taxon>Coelurosauria</taxon>
        <taxon>Aves</taxon>
        <taxon>Neognathae</taxon>
        <taxon>Galloanserae</taxon>
        <taxon>Galliformes</taxon>
        <taxon>Phasianidae</taxon>
        <taxon>Phasianinae</taxon>
        <taxon>Pavo</taxon>
    </lineage>
</organism>
<protein>
    <recommendedName>
        <fullName evidence="5">Transmembrane protein 154</fullName>
    </recommendedName>
</protein>
<dbReference type="Proteomes" id="UP000694428">
    <property type="component" value="Unplaced"/>
</dbReference>
<sequence length="342" mass="36865">MGQLELGNSVMLLWCTGSVAPKDNLKLPSLTQTRGFCAQTMQGVDAARPCCAEGSGWCQNCPSRREQRGREAHTQVPQLEEQPPLAFAIPACLTGPDGITSLPKNNQTEPISQRSTTRRHRGQETGNVNALPKPAESRAGRSSMRAPGWVPLLSALLLVRQGSAQGGSENDEDGSGYGTVALPTPTVPPPPSAPPTSLASVSSPQPVLVTSGPTEGSLEIESTPSPELSDTSSNGSLETEEPSVLVYAVPAAVLVLLVLLVIIFIIVHNRKKSKQDELGSENVKSPIFEEDTPSVMEIEMEELDKWMNSMNKNADCECLPTVREEEKESVANPRYFEFIIFF</sequence>
<feature type="compositionally biased region" description="Pro residues" evidence="1">
    <location>
        <begin position="185"/>
        <end position="194"/>
    </location>
</feature>
<dbReference type="PANTHER" id="PTHR36526:SF1">
    <property type="entry name" value="TRANSMEMBRANE PROTEIN 154"/>
    <property type="match status" value="1"/>
</dbReference>
<evidence type="ECO:0000256" key="1">
    <source>
        <dbReference type="SAM" id="MobiDB-lite"/>
    </source>
</evidence>